<evidence type="ECO:0000256" key="1">
    <source>
        <dbReference type="ARBA" id="ARBA00005724"/>
    </source>
</evidence>
<reference evidence="6 7" key="1">
    <citation type="submission" date="2018-11" db="EMBL/GenBank/DDBJ databases">
        <title>Genome sequence of Apiotrichum porosum DSM 27194.</title>
        <authorList>
            <person name="Aliyu H."/>
            <person name="Gorte O."/>
            <person name="Ochsenreither K."/>
        </authorList>
    </citation>
    <scope>NUCLEOTIDE SEQUENCE [LARGE SCALE GENOMIC DNA]</scope>
    <source>
        <strain evidence="6 7">DSM 27194</strain>
    </source>
</reference>
<proteinExistence type="inferred from homology"/>
<name>A0A427XQ08_9TREE</name>
<dbReference type="PROSITE" id="PS50077">
    <property type="entry name" value="HEAT_REPEAT"/>
    <property type="match status" value="1"/>
</dbReference>
<comment type="similarity">
    <text evidence="1">Belongs to the Tango6 family.</text>
</comment>
<evidence type="ECO:0000259" key="5">
    <source>
        <dbReference type="Pfam" id="PF10363"/>
    </source>
</evidence>
<evidence type="ECO:0008006" key="8">
    <source>
        <dbReference type="Google" id="ProtNLM"/>
    </source>
</evidence>
<dbReference type="PANTHER" id="PTHR20959:SF1">
    <property type="entry name" value="TRANSPORT AND GOLGI ORGANIZATION PROTEIN 6 HOMOLOG"/>
    <property type="match status" value="1"/>
</dbReference>
<dbReference type="InterPro" id="IPR019451">
    <property type="entry name" value="Rtp1_C1"/>
</dbReference>
<organism evidence="6 7">
    <name type="scientific">Apiotrichum porosum</name>
    <dbReference type="NCBI Taxonomy" id="105984"/>
    <lineage>
        <taxon>Eukaryota</taxon>
        <taxon>Fungi</taxon>
        <taxon>Dikarya</taxon>
        <taxon>Basidiomycota</taxon>
        <taxon>Agaricomycotina</taxon>
        <taxon>Tremellomycetes</taxon>
        <taxon>Trichosporonales</taxon>
        <taxon>Trichosporonaceae</taxon>
        <taxon>Apiotrichum</taxon>
    </lineage>
</organism>
<evidence type="ECO:0000259" key="4">
    <source>
        <dbReference type="Pfam" id="PF10304"/>
    </source>
</evidence>
<dbReference type="InterPro" id="IPR039600">
    <property type="entry name" value="TANGO6/Rtp1"/>
</dbReference>
<dbReference type="GeneID" id="39592869"/>
<dbReference type="Pfam" id="PF10304">
    <property type="entry name" value="RTP1_C2"/>
    <property type="match status" value="1"/>
</dbReference>
<accession>A0A427XQ08</accession>
<gene>
    <name evidence="6" type="ORF">EHS24_008326</name>
</gene>
<feature type="domain" description="RNA polymerase II assembly factor Rtp1 C-terminal" evidence="4">
    <location>
        <begin position="1026"/>
        <end position="1048"/>
    </location>
</feature>
<feature type="region of interest" description="Disordered" evidence="3">
    <location>
        <begin position="930"/>
        <end position="959"/>
    </location>
</feature>
<feature type="compositionally biased region" description="Basic and acidic residues" evidence="3">
    <location>
        <begin position="938"/>
        <end position="949"/>
    </location>
</feature>
<dbReference type="Gene3D" id="1.25.10.10">
    <property type="entry name" value="Leucine-rich Repeat Variant"/>
    <property type="match status" value="1"/>
</dbReference>
<dbReference type="OrthoDB" id="39591at2759"/>
<dbReference type="RefSeq" id="XP_028475617.1">
    <property type="nucleotide sequence ID" value="XM_028623643.1"/>
</dbReference>
<dbReference type="AlphaFoldDB" id="A0A427XQ08"/>
<sequence length="1069" mass="116166">MADTSIRDILDTGYTLLQPPAPLPSAPPLLLERLRHSAQHVSWRDKPAWNEDDELDVIALDDDSSNPARVKKRRDELVLVVGKRSIDLVVALQWWLSKEFWPVNLREGLNEKDFLLGTADLRLVRLLLSHSMASGVLPLITAYIGGLRQRAPVDPSLLSALSSLVGLIETPLPAATSSERNPIPPTTITQTVVAAHLPLLILAAVTLAWTPTARPETYAALRQQLISSLNSLSPTQAMASLGTSLKIVQASKKAGKTTPTRSQIIWPGYVAGAVSTLMSAQVQRSGGVKAVMENVFGEAGNMAGPEAVEGQKLDQVAELLARVPKNVPEQMYIPGLLNTLMDLVAPESGNHPIVYTHAAAYVIHHLWSTSSLAVEWLNGRLHPLWLPVNPAQGVVVPASAVSAAARTMALLVLHAPPSPLFVDFVVRPIILPLFALYASLTPKIQAKSIEKRSESAPGLVDDARLLLTSWGKVVPKDEGVEGIWSVVTGGKGWPASPEGLQVQWRKGADGVELVNDYPMVEHQEISATMEDDEAMLDQFDLSPDPPTLSQLLKDFDQPEISSEVFLKVLDEWRVRANAADQDPLSSLLFLRLTLAMMETLGEKLLSNPDHVLNFVEGVLNDEVQTIAAKKHSLADGVASMKLVEEVDEDINIDEPLPELTPEGIEKMGMLNHTTTAILHPINDHLETLSSAGPTNVRQLAREALLVLLVRRSASLTSEDGQVSHAVATYRRALTLVQDPILPVRAHGLVLLRDLVLSKEYEPALTPGIMEVYMGSIQDKDSYIYLNAVKGLAAMADALGKDIFRTLVRMYRTGNVELDNLDKRLRIGEALGMVIRSAGKAFVANAEFVVPALLSMFPDTSLPTILRTSSLSLLSTCAEVDHLALLPWANELTSAAIDLVQIESVVSSPFRPEAVKEEEPVAPARPKIVLVDDDEPEEEVAKEQTPRIVDEEPTAQDSKHPALRRAAVVFLGLLTASLIEAASPEQPPASDEFKLRLPNSSSQLQTRQSHARCTVTLQTPVLDRAANVLGYVAATDVDEVVRGQAGEVVALVQRLKSVQQLSSLSSRQLL</sequence>
<dbReference type="InterPro" id="IPR021133">
    <property type="entry name" value="HEAT_type_2"/>
</dbReference>
<dbReference type="GO" id="GO:0009306">
    <property type="term" value="P:protein secretion"/>
    <property type="evidence" value="ECO:0007669"/>
    <property type="project" value="TreeGrafter"/>
</dbReference>
<evidence type="ECO:0000256" key="3">
    <source>
        <dbReference type="SAM" id="MobiDB-lite"/>
    </source>
</evidence>
<dbReference type="InterPro" id="IPR016024">
    <property type="entry name" value="ARM-type_fold"/>
</dbReference>
<dbReference type="PANTHER" id="PTHR20959">
    <property type="entry name" value="TRANSPORT AND GOLGI ORGANIZATION PROTEIN 6 FAMILY MEMBER"/>
    <property type="match status" value="1"/>
</dbReference>
<dbReference type="EMBL" id="RSCE01000007">
    <property type="protein sequence ID" value="RSH80898.1"/>
    <property type="molecule type" value="Genomic_DNA"/>
</dbReference>
<feature type="domain" description="RNA polymerase II assembly factor Rtp1 C-terminal" evidence="5">
    <location>
        <begin position="729"/>
        <end position="839"/>
    </location>
</feature>
<feature type="repeat" description="HEAT" evidence="2">
    <location>
        <begin position="768"/>
        <end position="806"/>
    </location>
</feature>
<comment type="caution">
    <text evidence="6">The sequence shown here is derived from an EMBL/GenBank/DDBJ whole genome shotgun (WGS) entry which is preliminary data.</text>
</comment>
<evidence type="ECO:0000313" key="6">
    <source>
        <dbReference type="EMBL" id="RSH80898.1"/>
    </source>
</evidence>
<dbReference type="SUPFAM" id="SSF48371">
    <property type="entry name" value="ARM repeat"/>
    <property type="match status" value="1"/>
</dbReference>
<dbReference type="InterPro" id="IPR019414">
    <property type="entry name" value="Rtp1_C2"/>
</dbReference>
<evidence type="ECO:0000256" key="2">
    <source>
        <dbReference type="PROSITE-ProRule" id="PRU00103"/>
    </source>
</evidence>
<dbReference type="InterPro" id="IPR011989">
    <property type="entry name" value="ARM-like"/>
</dbReference>
<keyword evidence="7" id="KW-1185">Reference proteome</keyword>
<protein>
    <recommendedName>
        <fullName evidence="8">RNA polymerase II assembly factor Rtp1 C-terminal domain-containing protein</fullName>
    </recommendedName>
</protein>
<evidence type="ECO:0000313" key="7">
    <source>
        <dbReference type="Proteomes" id="UP000279236"/>
    </source>
</evidence>
<dbReference type="Pfam" id="PF10363">
    <property type="entry name" value="RTP1_C1"/>
    <property type="match status" value="1"/>
</dbReference>
<dbReference type="Proteomes" id="UP000279236">
    <property type="component" value="Unassembled WGS sequence"/>
</dbReference>